<dbReference type="AlphaFoldDB" id="A0A5C3KW28"/>
<feature type="coiled-coil region" evidence="1">
    <location>
        <begin position="175"/>
        <end position="237"/>
    </location>
</feature>
<keyword evidence="4" id="KW-1185">Reference proteome</keyword>
<feature type="coiled-coil region" evidence="1">
    <location>
        <begin position="609"/>
        <end position="872"/>
    </location>
</feature>
<feature type="coiled-coil region" evidence="1">
    <location>
        <begin position="461"/>
        <end position="516"/>
    </location>
</feature>
<evidence type="ECO:0000313" key="4">
    <source>
        <dbReference type="Proteomes" id="UP000307440"/>
    </source>
</evidence>
<gene>
    <name evidence="3" type="ORF">FA15DRAFT_756501</name>
</gene>
<organism evidence="3 4">
    <name type="scientific">Coprinopsis marcescibilis</name>
    <name type="common">Agaric fungus</name>
    <name type="synonym">Psathyrella marcescibilis</name>
    <dbReference type="NCBI Taxonomy" id="230819"/>
    <lineage>
        <taxon>Eukaryota</taxon>
        <taxon>Fungi</taxon>
        <taxon>Dikarya</taxon>
        <taxon>Basidiomycota</taxon>
        <taxon>Agaricomycotina</taxon>
        <taxon>Agaricomycetes</taxon>
        <taxon>Agaricomycetidae</taxon>
        <taxon>Agaricales</taxon>
        <taxon>Agaricineae</taxon>
        <taxon>Psathyrellaceae</taxon>
        <taxon>Coprinopsis</taxon>
    </lineage>
</organism>
<feature type="compositionally biased region" description="Basic and acidic residues" evidence="2">
    <location>
        <begin position="999"/>
        <end position="1008"/>
    </location>
</feature>
<feature type="compositionally biased region" description="Polar residues" evidence="2">
    <location>
        <begin position="107"/>
        <end position="125"/>
    </location>
</feature>
<feature type="region of interest" description="Disordered" evidence="2">
    <location>
        <begin position="99"/>
        <end position="142"/>
    </location>
</feature>
<feature type="compositionally biased region" description="Polar residues" evidence="2">
    <location>
        <begin position="1082"/>
        <end position="1106"/>
    </location>
</feature>
<sequence>MDRVPLEGPGFTDALYGQQQPASSPDDRPRIRLAGFHHEAHRAENSGTPKLPTSLLKPFRFNQKPDENSPLRAGRYSFQLGQTSALGFAAKRARSVHAGAGDWKPGSHSSLSDGRNDCSVDTGQTPRDERPTPLPPMDRAFGSFSRQNTMRTIESSVFDDVRSLGKKCSEIETHYSNLLVENEKLKAAREQALREVEGLKSTLKHTTSQLTLSEEKNERLHSELDNLKAEVSASATKLMGANASEVALKGRISELVSELDQTRVEHGGWMEKLEQANHAVTNLRERIDEQGSSLTELKSAYSNLKASYSESCGEVKALRKQAKDAVEAATAISSSNVWVSNAREGKELLAELRNDLDSSRRVSDILRDKLHHFSSLLLEAQDRVKELETEKTDTLSKLISYMQESKEQCDRVSQFEAKHQKTMDRLLSLEQESYDLLAKATSSEEMLRLANQETERSHAIIAEHESELTALRAAKEEHLSRIMSMQDTVNSRDKDLAALRVEVKALHESKADLRALWSEAKKSIVEKDHEISHLLASNTEYAKRTEGLQASIARLESSLSQGNAQLARTELERNQRALDLTAAKAQLQETQKVSEHWKATSEQLVQEFRAEKSMLVKRHEENVEGLKAELDLMTREFKDEKATLLERSSQEVQRCKESAEQAAKSSRDEKAGLVARYSEEVERWRKQCEQVAKDSKEEKAALLAQHSPELRRLGDNLQQKVKEFKEKKASLVKNHAREIEKLETQIHDKEVSLNREQQLVKDHSNKLSRLTASLSVAENEVSLLRQEREKQSDIFATLQKKAERESELQERLQKAQEARAAAAETACQSAKQNLEEERRKVCEWQEKAEALLARVKETEKALQAKEVELEKLIPGSDADSLREMISTLTRENEVLREYSTDLKTRYQRGELSEGEREVISYVIRLTEASHEQQIIQKNNEIRSRDNLLAATQDRVSKLQKRVAELLEEQRQGQGTRSIVNIKSLAVSSPPEQPPPGPRLDMRSREERPPATPPRVLQGPGIPETIPSFSRLAEVSDAEDDTPLSELSSIRGFSSDAGHKRLRAASPPPAASEHRGAKKRTKATTSSSQKAAESPVNSKKPSHSTAVSKARPKKRR</sequence>
<evidence type="ECO:0000256" key="1">
    <source>
        <dbReference type="SAM" id="Coils"/>
    </source>
</evidence>
<evidence type="ECO:0000313" key="3">
    <source>
        <dbReference type="EMBL" id="TFK24537.1"/>
    </source>
</evidence>
<name>A0A5C3KW28_COPMA</name>
<dbReference type="EMBL" id="ML210199">
    <property type="protein sequence ID" value="TFK24537.1"/>
    <property type="molecule type" value="Genomic_DNA"/>
</dbReference>
<reference evidence="3 4" key="1">
    <citation type="journal article" date="2019" name="Nat. Ecol. Evol.">
        <title>Megaphylogeny resolves global patterns of mushroom evolution.</title>
        <authorList>
            <person name="Varga T."/>
            <person name="Krizsan K."/>
            <person name="Foldi C."/>
            <person name="Dima B."/>
            <person name="Sanchez-Garcia M."/>
            <person name="Sanchez-Ramirez S."/>
            <person name="Szollosi G.J."/>
            <person name="Szarkandi J.G."/>
            <person name="Papp V."/>
            <person name="Albert L."/>
            <person name="Andreopoulos W."/>
            <person name="Angelini C."/>
            <person name="Antonin V."/>
            <person name="Barry K.W."/>
            <person name="Bougher N.L."/>
            <person name="Buchanan P."/>
            <person name="Buyck B."/>
            <person name="Bense V."/>
            <person name="Catcheside P."/>
            <person name="Chovatia M."/>
            <person name="Cooper J."/>
            <person name="Damon W."/>
            <person name="Desjardin D."/>
            <person name="Finy P."/>
            <person name="Geml J."/>
            <person name="Haridas S."/>
            <person name="Hughes K."/>
            <person name="Justo A."/>
            <person name="Karasinski D."/>
            <person name="Kautmanova I."/>
            <person name="Kiss B."/>
            <person name="Kocsube S."/>
            <person name="Kotiranta H."/>
            <person name="LaButti K.M."/>
            <person name="Lechner B.E."/>
            <person name="Liimatainen K."/>
            <person name="Lipzen A."/>
            <person name="Lukacs Z."/>
            <person name="Mihaltcheva S."/>
            <person name="Morgado L.N."/>
            <person name="Niskanen T."/>
            <person name="Noordeloos M.E."/>
            <person name="Ohm R.A."/>
            <person name="Ortiz-Santana B."/>
            <person name="Ovrebo C."/>
            <person name="Racz N."/>
            <person name="Riley R."/>
            <person name="Savchenko A."/>
            <person name="Shiryaev A."/>
            <person name="Soop K."/>
            <person name="Spirin V."/>
            <person name="Szebenyi C."/>
            <person name="Tomsovsky M."/>
            <person name="Tulloss R.E."/>
            <person name="Uehling J."/>
            <person name="Grigoriev I.V."/>
            <person name="Vagvolgyi C."/>
            <person name="Papp T."/>
            <person name="Martin F.M."/>
            <person name="Miettinen O."/>
            <person name="Hibbett D.S."/>
            <person name="Nagy L.G."/>
        </authorList>
    </citation>
    <scope>NUCLEOTIDE SEQUENCE [LARGE SCALE GENOMIC DNA]</scope>
    <source>
        <strain evidence="3 4">CBS 121175</strain>
    </source>
</reference>
<feature type="region of interest" description="Disordered" evidence="2">
    <location>
        <begin position="968"/>
        <end position="1115"/>
    </location>
</feature>
<evidence type="ECO:0000256" key="2">
    <source>
        <dbReference type="SAM" id="MobiDB-lite"/>
    </source>
</evidence>
<protein>
    <submittedName>
        <fullName evidence="3">Uncharacterized protein</fullName>
    </submittedName>
</protein>
<feature type="compositionally biased region" description="Basic and acidic residues" evidence="2">
    <location>
        <begin position="25"/>
        <end position="44"/>
    </location>
</feature>
<accession>A0A5C3KW28</accession>
<proteinExistence type="predicted"/>
<feature type="coiled-coil region" evidence="1">
    <location>
        <begin position="349"/>
        <end position="432"/>
    </location>
</feature>
<dbReference type="Gene3D" id="1.10.287.1490">
    <property type="match status" value="1"/>
</dbReference>
<feature type="compositionally biased region" description="Polar residues" evidence="2">
    <location>
        <begin position="971"/>
        <end position="980"/>
    </location>
</feature>
<dbReference type="OrthoDB" id="3246510at2759"/>
<dbReference type="Proteomes" id="UP000307440">
    <property type="component" value="Unassembled WGS sequence"/>
</dbReference>
<feature type="region of interest" description="Disordered" evidence="2">
    <location>
        <begin position="1"/>
        <end position="72"/>
    </location>
</feature>
<dbReference type="STRING" id="230819.A0A5C3KW28"/>
<keyword evidence="1" id="KW-0175">Coiled coil</keyword>